<sequence length="326" mass="38216">QSVKLANILCKLSIEELILLLGEDFKRYYERHLVENTVADHLKLELAFIIGDVMGGILGKKKEDTLGMPINQYSGNQIYFLTPDGDTHQPERDLQNRQIIKISTLDFINKMIDGLTKISPKEYITTSGKSKGKIKITVLSKKFFGFGPNTLRNIIRNIKIRKYPNYLFAAESLDHFIEQVNEIFGKEAQSIIDLTTSYRKGNPSMRVTIKQQWQRNNPDLKVDYFNYINTKEKAYWFGWLFAEGWIENPRPDKDHLIGVGLNKKDEIQLQHFIKTIGFNPKYIRYKKDRVRTKNYEEANYLEIGFQCLEFKKSPSKSWFYCWKSEI</sequence>
<reference evidence="1" key="1">
    <citation type="journal article" date="2015" name="Nature">
        <title>Complex archaea that bridge the gap between prokaryotes and eukaryotes.</title>
        <authorList>
            <person name="Spang A."/>
            <person name="Saw J.H."/>
            <person name="Jorgensen S.L."/>
            <person name="Zaremba-Niedzwiedzka K."/>
            <person name="Martijn J."/>
            <person name="Lind A.E."/>
            <person name="van Eijk R."/>
            <person name="Schleper C."/>
            <person name="Guy L."/>
            <person name="Ettema T.J."/>
        </authorList>
    </citation>
    <scope>NUCLEOTIDE SEQUENCE</scope>
</reference>
<dbReference type="EMBL" id="LAZR01041352">
    <property type="protein sequence ID" value="KKL12210.1"/>
    <property type="molecule type" value="Genomic_DNA"/>
</dbReference>
<proteinExistence type="predicted"/>
<feature type="non-terminal residue" evidence="1">
    <location>
        <position position="1"/>
    </location>
</feature>
<name>A0A0F9AS25_9ZZZZ</name>
<evidence type="ECO:0000313" key="1">
    <source>
        <dbReference type="EMBL" id="KKL12210.1"/>
    </source>
</evidence>
<evidence type="ECO:0008006" key="2">
    <source>
        <dbReference type="Google" id="ProtNLM"/>
    </source>
</evidence>
<protein>
    <recommendedName>
        <fullName evidence="2">Homing endonuclease LAGLIDADG domain-containing protein</fullName>
    </recommendedName>
</protein>
<gene>
    <name evidence="1" type="ORF">LCGC14_2538040</name>
</gene>
<dbReference type="AlphaFoldDB" id="A0A0F9AS25"/>
<accession>A0A0F9AS25</accession>
<organism evidence="1">
    <name type="scientific">marine sediment metagenome</name>
    <dbReference type="NCBI Taxonomy" id="412755"/>
    <lineage>
        <taxon>unclassified sequences</taxon>
        <taxon>metagenomes</taxon>
        <taxon>ecological metagenomes</taxon>
    </lineage>
</organism>
<comment type="caution">
    <text evidence="1">The sequence shown here is derived from an EMBL/GenBank/DDBJ whole genome shotgun (WGS) entry which is preliminary data.</text>
</comment>